<dbReference type="GO" id="GO:0016020">
    <property type="term" value="C:membrane"/>
    <property type="evidence" value="ECO:0007669"/>
    <property type="project" value="InterPro"/>
</dbReference>
<dbReference type="GO" id="GO:0022857">
    <property type="term" value="F:transmembrane transporter activity"/>
    <property type="evidence" value="ECO:0007669"/>
    <property type="project" value="InterPro"/>
</dbReference>
<comment type="caution">
    <text evidence="5">The sequence shown here is derived from an EMBL/GenBank/DDBJ whole genome shotgun (WGS) entry which is preliminary data.</text>
</comment>
<keyword evidence="1 4" id="KW-0812">Transmembrane</keyword>
<accession>A0AAN9XTD7</accession>
<feature type="transmembrane region" description="Helical" evidence="4">
    <location>
        <begin position="6"/>
        <end position="23"/>
    </location>
</feature>
<evidence type="ECO:0000313" key="6">
    <source>
        <dbReference type="Proteomes" id="UP001386955"/>
    </source>
</evidence>
<keyword evidence="3 4" id="KW-0472">Membrane</keyword>
<name>A0AAN9XTD7_PSOTE</name>
<gene>
    <name evidence="5" type="ORF">VNO78_09039</name>
</gene>
<dbReference type="AlphaFoldDB" id="A0AAN9XTD7"/>
<feature type="transmembrane region" description="Helical" evidence="4">
    <location>
        <begin position="87"/>
        <end position="107"/>
    </location>
</feature>
<dbReference type="PANTHER" id="PTHR31218">
    <property type="entry name" value="WAT1-RELATED PROTEIN"/>
    <property type="match status" value="1"/>
</dbReference>
<feature type="transmembrane region" description="Helical" evidence="4">
    <location>
        <begin position="35"/>
        <end position="67"/>
    </location>
</feature>
<evidence type="ECO:0000313" key="5">
    <source>
        <dbReference type="EMBL" id="KAK7407273.1"/>
    </source>
</evidence>
<evidence type="ECO:0000256" key="3">
    <source>
        <dbReference type="ARBA" id="ARBA00023136"/>
    </source>
</evidence>
<dbReference type="EMBL" id="JAYMYS010000002">
    <property type="protein sequence ID" value="KAK7407273.1"/>
    <property type="molecule type" value="Genomic_DNA"/>
</dbReference>
<reference evidence="5 6" key="1">
    <citation type="submission" date="2024-01" db="EMBL/GenBank/DDBJ databases">
        <title>The genomes of 5 underutilized Papilionoideae crops provide insights into root nodulation and disease resistanc.</title>
        <authorList>
            <person name="Jiang F."/>
        </authorList>
    </citation>
    <scope>NUCLEOTIDE SEQUENCE [LARGE SCALE GENOMIC DNA]</scope>
    <source>
        <strain evidence="5">DUOXIRENSHENG_FW03</strain>
        <tissue evidence="5">Leaves</tissue>
    </source>
</reference>
<protein>
    <submittedName>
        <fullName evidence="5">Uncharacterized protein</fullName>
    </submittedName>
</protein>
<dbReference type="Proteomes" id="UP001386955">
    <property type="component" value="Unassembled WGS sequence"/>
</dbReference>
<evidence type="ECO:0000256" key="1">
    <source>
        <dbReference type="ARBA" id="ARBA00022692"/>
    </source>
</evidence>
<keyword evidence="2 4" id="KW-1133">Transmembrane helix</keyword>
<organism evidence="5 6">
    <name type="scientific">Psophocarpus tetragonolobus</name>
    <name type="common">Winged bean</name>
    <name type="synonym">Dolichos tetragonolobus</name>
    <dbReference type="NCBI Taxonomy" id="3891"/>
    <lineage>
        <taxon>Eukaryota</taxon>
        <taxon>Viridiplantae</taxon>
        <taxon>Streptophyta</taxon>
        <taxon>Embryophyta</taxon>
        <taxon>Tracheophyta</taxon>
        <taxon>Spermatophyta</taxon>
        <taxon>Magnoliopsida</taxon>
        <taxon>eudicotyledons</taxon>
        <taxon>Gunneridae</taxon>
        <taxon>Pentapetalae</taxon>
        <taxon>rosids</taxon>
        <taxon>fabids</taxon>
        <taxon>Fabales</taxon>
        <taxon>Fabaceae</taxon>
        <taxon>Papilionoideae</taxon>
        <taxon>50 kb inversion clade</taxon>
        <taxon>NPAAA clade</taxon>
        <taxon>indigoferoid/millettioid clade</taxon>
        <taxon>Phaseoleae</taxon>
        <taxon>Psophocarpus</taxon>
    </lineage>
</organism>
<evidence type="ECO:0000256" key="2">
    <source>
        <dbReference type="ARBA" id="ARBA00022989"/>
    </source>
</evidence>
<dbReference type="InterPro" id="IPR030184">
    <property type="entry name" value="WAT1-related"/>
</dbReference>
<keyword evidence="6" id="KW-1185">Reference proteome</keyword>
<evidence type="ECO:0000256" key="4">
    <source>
        <dbReference type="SAM" id="Phobius"/>
    </source>
</evidence>
<proteinExistence type="predicted"/>
<sequence>MQGAVTTAMVVSLFLTVGLNTMIKANMSKGMSNFVFVAYSNLLAFCFLALAAISVTGALIVTLYKGVPITSGVVSNDVFPTSQQSKWLLGGFLLATSTFCGSVSLVMQF</sequence>